<dbReference type="InterPro" id="IPR036640">
    <property type="entry name" value="ABC1_TM_sf"/>
</dbReference>
<evidence type="ECO:0000256" key="2">
    <source>
        <dbReference type="ARBA" id="ARBA00022448"/>
    </source>
</evidence>
<feature type="transmembrane region" description="Helical" evidence="10">
    <location>
        <begin position="947"/>
        <end position="966"/>
    </location>
</feature>
<feature type="transmembrane region" description="Helical" evidence="10">
    <location>
        <begin position="339"/>
        <end position="359"/>
    </location>
</feature>
<keyword evidence="3 10" id="KW-0812">Transmembrane</keyword>
<dbReference type="OMA" id="CMVPDGL"/>
<dbReference type="InterPro" id="IPR003439">
    <property type="entry name" value="ABC_transporter-like_ATP-bd"/>
</dbReference>
<keyword evidence="14" id="KW-1185">Reference proteome</keyword>
<keyword evidence="6" id="KW-0067">ATP-binding</keyword>
<dbReference type="InterPro" id="IPR044746">
    <property type="entry name" value="ABCC_6TM_D1"/>
</dbReference>
<dbReference type="Pfam" id="PF00664">
    <property type="entry name" value="ABC_membrane"/>
    <property type="match status" value="2"/>
</dbReference>
<dbReference type="PANTHER" id="PTHR24223">
    <property type="entry name" value="ATP-BINDING CASSETTE SUB-FAMILY C"/>
    <property type="match status" value="1"/>
</dbReference>
<name>H3GJD8_PHYRM</name>
<evidence type="ECO:0000256" key="4">
    <source>
        <dbReference type="ARBA" id="ARBA00022737"/>
    </source>
</evidence>
<dbReference type="STRING" id="164328.H3GJD8"/>
<keyword evidence="8 10" id="KW-0472">Membrane</keyword>
<dbReference type="GO" id="GO:0140359">
    <property type="term" value="F:ABC-type transporter activity"/>
    <property type="evidence" value="ECO:0000318"/>
    <property type="project" value="GO_Central"/>
</dbReference>
<dbReference type="GO" id="GO:0005524">
    <property type="term" value="F:ATP binding"/>
    <property type="evidence" value="ECO:0007669"/>
    <property type="project" value="UniProtKB-KW"/>
</dbReference>
<dbReference type="eggNOG" id="KOG0054">
    <property type="taxonomic scope" value="Eukaryota"/>
</dbReference>
<feature type="domain" description="ABC transporter" evidence="11">
    <location>
        <begin position="1053"/>
        <end position="1309"/>
    </location>
</feature>
<keyword evidence="2" id="KW-0813">Transport</keyword>
<dbReference type="Pfam" id="PF09587">
    <property type="entry name" value="PGA_cap"/>
    <property type="match status" value="1"/>
</dbReference>
<dbReference type="EMBL" id="DS566014">
    <property type="status" value="NOT_ANNOTATED_CDS"/>
    <property type="molecule type" value="Genomic_DNA"/>
</dbReference>
<reference evidence="13" key="2">
    <citation type="submission" date="2015-06" db="UniProtKB">
        <authorList>
            <consortium name="EnsemblProtists"/>
        </authorList>
    </citation>
    <scope>IDENTIFICATION</scope>
    <source>
        <strain evidence="13">Pr102</strain>
    </source>
</reference>
<dbReference type="InParanoid" id="H3GJD8"/>
<dbReference type="SMART" id="SM00382">
    <property type="entry name" value="AAA"/>
    <property type="match status" value="2"/>
</dbReference>
<dbReference type="InterPro" id="IPR017871">
    <property type="entry name" value="ABC_transporter-like_CS"/>
</dbReference>
<feature type="domain" description="ABC transmembrane type-1" evidence="12">
    <location>
        <begin position="792"/>
        <end position="1004"/>
    </location>
</feature>
<feature type="domain" description="ABC transmembrane type-1" evidence="12">
    <location>
        <begin position="111"/>
        <end position="395"/>
    </location>
</feature>
<dbReference type="Proteomes" id="UP000005238">
    <property type="component" value="Unassembled WGS sequence"/>
</dbReference>
<evidence type="ECO:0000259" key="11">
    <source>
        <dbReference type="PROSITE" id="PS50893"/>
    </source>
</evidence>
<dbReference type="InterPro" id="IPR050173">
    <property type="entry name" value="ABC_transporter_C-like"/>
</dbReference>
<dbReference type="FunFam" id="1.20.1560.10:FF:000082">
    <property type="entry name" value="ABC transporter, multidrug resistance associated protein"/>
    <property type="match status" value="1"/>
</dbReference>
<evidence type="ECO:0000256" key="7">
    <source>
        <dbReference type="ARBA" id="ARBA00022989"/>
    </source>
</evidence>
<feature type="region of interest" description="Disordered" evidence="9">
    <location>
        <begin position="440"/>
        <end position="461"/>
    </location>
</feature>
<evidence type="ECO:0000256" key="9">
    <source>
        <dbReference type="SAM" id="MobiDB-lite"/>
    </source>
</evidence>
<dbReference type="VEuPathDB" id="FungiDB:KRP22_194"/>
<sequence length="1428" mass="157570">MALGEKAPLLPLHSSAEAVRQSGGEPKTQQQQRDTPGARANWISRVTFSWLGPLLTLGAQQPLQTEDLWGLEAEDDTERVTSSLREALQAGENGQSLWIPIRKAFGFNMYVAGACKLTGDCFGFVGPICINALIKYVEDPKTAWFASSHYGYVLSGTLFIASVLQTLCLHQHHHLVIREAIRVRSALTMLVYEKALTLSSQTKSTLGSGRILNMATIDSNRILELFYMIHYSWAAPVQLVIGMLLLVHYLGTASFAGVIIMIVLLPTSAALSSQAAKISKKMLECTDKRLKFLTELFQNIRVIKFYAWESEMLGQVGAIRSKELHFLKKVILWNAYGRVILQAGPVLVSFGTFAAYSYIQSEPLTADRAFTAITLFSIFRLPLMALPQVFSLIFQANVSVKRLESFLYLEGHQRSSTSLSASFVSDPSFEIRHATFKWSNEGHETSEETAGGSDGKEAPPAQLSNITLSVPKGKLTLVVGAVGSGKSTLLATLLGELQPEYGVVRIPSRYISYAAQTPYLVNASVQDNILFGAPLDTARLHRVIKSCELEKELVRLPNGFQSEIGENGVTLSGGQKQRLSIARAVYSKDQELYVFDDSLSALDAHVAARIFDQCFNEGSDGLLAGRTRVLSTHSLQFAHLADWIIVMDKMRVAEMGTFEDLTQVTPNGKFATMLRSFQRADEAEPKQNDIPSEHANSVNVIQFKSRSSSSVDGESGPGGSGVLIQDEEKTEGNLSWGVYASYFVSCGTISTVGALALLFATQVSSVSTDLWLTNWTSSKPTGANLTFYLTVASKRIHHTLLHHVIKGTMRFFDTTPVGRILNRFSNDMNTIDQKLNTAIAQFVTMLLALLSMLAIQSSTAPVLLILLIPVFICYVGYQRFYGKSCRELQRLDNISKSPVYAHFTQTLNGLVTIRSFEMVDQSQHSQALKINENTKAFLLLNLINRWLGIRLEFLGAVITFAVAFFVSRDHAVLSSAMAGLLLSYSQNMTSLLNWIIRNNIDMENMMNSVERTDEYCRVDTEPVTLLAHHYERYTNPKSRTLQLRPHWPEHGKINFVNVCVKYDPLAAPVLHGISFTVKGGEKIGICGRTGAGKSSLLLALFRMVSFDSGVGGGGIYIDEVSTTALTLTELRSRMAIIPQDPVLFAARVRFNLDPTGQASDSELWDAIRKSRLEAFIKALPGGLDAEVLEGGDNFSVGERQLICLAHYPPPDARLLNLEDAVTTTTTNYDIPLKGITYHMHDKNIPLVFSRFAAATFGDNKVEACAGHASPYVISMANNHALGFGRLAFEQEMLPAVTTLPGDARVVGIGTSILEAAKAGRIELSARGRHVYSHSSHHIRGMELYRRKLVIYGTGDLVNDYEGFTNRDDAAYNTLGALFLVDLDVNDVTLSQLCLVPTIMGRLSLQRMKKRSYERWDPPRGRIVEQSMG</sequence>
<dbReference type="VEuPathDB" id="FungiDB:KRP23_11823"/>
<dbReference type="GO" id="GO:0016887">
    <property type="term" value="F:ATP hydrolysis activity"/>
    <property type="evidence" value="ECO:0007669"/>
    <property type="project" value="InterPro"/>
</dbReference>
<keyword evidence="4" id="KW-0677">Repeat</keyword>
<dbReference type="InterPro" id="IPR011527">
    <property type="entry name" value="ABC1_TM_dom"/>
</dbReference>
<feature type="transmembrane region" description="Helical" evidence="10">
    <location>
        <begin position="225"/>
        <end position="247"/>
    </location>
</feature>
<organism evidence="13 14">
    <name type="scientific">Phytophthora ramorum</name>
    <name type="common">Sudden oak death agent</name>
    <dbReference type="NCBI Taxonomy" id="164328"/>
    <lineage>
        <taxon>Eukaryota</taxon>
        <taxon>Sar</taxon>
        <taxon>Stramenopiles</taxon>
        <taxon>Oomycota</taxon>
        <taxon>Peronosporomycetes</taxon>
        <taxon>Peronosporales</taxon>
        <taxon>Peronosporaceae</taxon>
        <taxon>Phytophthora</taxon>
    </lineage>
</organism>
<feature type="transmembrane region" description="Helical" evidence="10">
    <location>
        <begin position="860"/>
        <end position="877"/>
    </location>
</feature>
<feature type="region of interest" description="Disordered" evidence="9">
    <location>
        <begin position="13"/>
        <end position="36"/>
    </location>
</feature>
<dbReference type="PANTHER" id="PTHR24223:SF443">
    <property type="entry name" value="MULTIDRUG-RESISTANCE LIKE PROTEIN 1, ISOFORM I"/>
    <property type="match status" value="1"/>
</dbReference>
<dbReference type="FunFam" id="3.40.50.300:FF:003234">
    <property type="entry name" value="ABC transporter"/>
    <property type="match status" value="1"/>
</dbReference>
<dbReference type="PROSITE" id="PS50929">
    <property type="entry name" value="ABC_TM1F"/>
    <property type="match status" value="2"/>
</dbReference>
<evidence type="ECO:0000256" key="10">
    <source>
        <dbReference type="SAM" id="Phobius"/>
    </source>
</evidence>
<dbReference type="FunFam" id="1.20.1560.10:FF:000013">
    <property type="entry name" value="ABC transporter C family member 2"/>
    <property type="match status" value="1"/>
</dbReference>
<evidence type="ECO:0000256" key="6">
    <source>
        <dbReference type="ARBA" id="ARBA00022840"/>
    </source>
</evidence>
<keyword evidence="5" id="KW-0547">Nucleotide-binding</keyword>
<dbReference type="SUPFAM" id="SSF52540">
    <property type="entry name" value="P-loop containing nucleoside triphosphate hydrolases"/>
    <property type="match status" value="2"/>
</dbReference>
<evidence type="ECO:0000256" key="3">
    <source>
        <dbReference type="ARBA" id="ARBA00022692"/>
    </source>
</evidence>
<dbReference type="GO" id="GO:0005774">
    <property type="term" value="C:vacuolar membrane"/>
    <property type="evidence" value="ECO:0007669"/>
    <property type="project" value="UniProtKB-SubCell"/>
</dbReference>
<keyword evidence="7 10" id="KW-1133">Transmembrane helix</keyword>
<dbReference type="VEuPathDB" id="FungiDB:KRP23_11824"/>
<dbReference type="InterPro" id="IPR027417">
    <property type="entry name" value="P-loop_NTPase"/>
</dbReference>
<evidence type="ECO:0000256" key="5">
    <source>
        <dbReference type="ARBA" id="ARBA00022741"/>
    </source>
</evidence>
<dbReference type="VEuPathDB" id="FungiDB:KRP22_14095"/>
<dbReference type="EnsemblProtists" id="Phyra76279">
    <property type="protein sequence ID" value="Phyra76279"/>
    <property type="gene ID" value="Phyra76279"/>
</dbReference>
<dbReference type="HOGENOM" id="CLU_000604_27_3_1"/>
<dbReference type="Gene3D" id="3.40.50.300">
    <property type="entry name" value="P-loop containing nucleotide triphosphate hydrolases"/>
    <property type="match status" value="2"/>
</dbReference>
<feature type="transmembrane region" description="Helical" evidence="10">
    <location>
        <begin position="253"/>
        <end position="272"/>
    </location>
</feature>
<dbReference type="FunFam" id="3.40.50.300:FF:003228">
    <property type="entry name" value="ATP binding cassette subfamily C member 8"/>
    <property type="match status" value="1"/>
</dbReference>
<dbReference type="VEuPathDB" id="FungiDB:KRP23_7819"/>
<dbReference type="SUPFAM" id="SSF90123">
    <property type="entry name" value="ABC transporter transmembrane region"/>
    <property type="match status" value="2"/>
</dbReference>
<dbReference type="VEuPathDB" id="FungiDB:KRP22_14096"/>
<feature type="domain" description="ABC transporter" evidence="11">
    <location>
        <begin position="431"/>
        <end position="674"/>
    </location>
</feature>
<dbReference type="CDD" id="cd03250">
    <property type="entry name" value="ABCC_MRP_domain1"/>
    <property type="match status" value="1"/>
</dbReference>
<evidence type="ECO:0000259" key="12">
    <source>
        <dbReference type="PROSITE" id="PS50929"/>
    </source>
</evidence>
<dbReference type="CDD" id="cd18579">
    <property type="entry name" value="ABC_6TM_ABCC_D1"/>
    <property type="match status" value="1"/>
</dbReference>
<dbReference type="GO" id="GO:0055085">
    <property type="term" value="P:transmembrane transport"/>
    <property type="evidence" value="ECO:0000318"/>
    <property type="project" value="GO_Central"/>
</dbReference>
<dbReference type="InterPro" id="IPR003593">
    <property type="entry name" value="AAA+_ATPase"/>
</dbReference>
<evidence type="ECO:0000313" key="14">
    <source>
        <dbReference type="Proteomes" id="UP000005238"/>
    </source>
</evidence>
<dbReference type="Pfam" id="PF00005">
    <property type="entry name" value="ABC_tran"/>
    <property type="match status" value="2"/>
</dbReference>
<reference evidence="14" key="1">
    <citation type="journal article" date="2006" name="Science">
        <title>Phytophthora genome sequences uncover evolutionary origins and mechanisms of pathogenesis.</title>
        <authorList>
            <person name="Tyler B.M."/>
            <person name="Tripathy S."/>
            <person name="Zhang X."/>
            <person name="Dehal P."/>
            <person name="Jiang R.H."/>
            <person name="Aerts A."/>
            <person name="Arredondo F.D."/>
            <person name="Baxter L."/>
            <person name="Bensasson D."/>
            <person name="Beynon J.L."/>
            <person name="Chapman J."/>
            <person name="Damasceno C.M."/>
            <person name="Dorrance A.E."/>
            <person name="Dou D."/>
            <person name="Dickerman A.W."/>
            <person name="Dubchak I.L."/>
            <person name="Garbelotto M."/>
            <person name="Gijzen M."/>
            <person name="Gordon S.G."/>
            <person name="Govers F."/>
            <person name="Grunwald N.J."/>
            <person name="Huang W."/>
            <person name="Ivors K.L."/>
            <person name="Jones R.W."/>
            <person name="Kamoun S."/>
            <person name="Krampis K."/>
            <person name="Lamour K.H."/>
            <person name="Lee M.K."/>
            <person name="McDonald W.H."/>
            <person name="Medina M."/>
            <person name="Meijer H.J."/>
            <person name="Nordberg E.K."/>
            <person name="Maclean D.J."/>
            <person name="Ospina-Giraldo M.D."/>
            <person name="Morris P.F."/>
            <person name="Phuntumart V."/>
            <person name="Putnam N.H."/>
            <person name="Rash S."/>
            <person name="Rose J.K."/>
            <person name="Sakihama Y."/>
            <person name="Salamov A.A."/>
            <person name="Savidor A."/>
            <person name="Scheuring C.F."/>
            <person name="Smith B.M."/>
            <person name="Sobral B.W."/>
            <person name="Terry A."/>
            <person name="Torto-Alalibo T.A."/>
            <person name="Win J."/>
            <person name="Xu Z."/>
            <person name="Zhang H."/>
            <person name="Grigoriev I.V."/>
            <person name="Rokhsar D.S."/>
            <person name="Boore J.L."/>
        </authorList>
    </citation>
    <scope>NUCLEOTIDE SEQUENCE [LARGE SCALE GENOMIC DNA]</scope>
    <source>
        <strain evidence="14">Pr102</strain>
    </source>
</reference>
<dbReference type="InterPro" id="IPR019079">
    <property type="entry name" value="Capsule_synth_CapA"/>
</dbReference>
<dbReference type="FunCoup" id="H3GJD8">
    <property type="interactions" value="7"/>
</dbReference>
<evidence type="ECO:0000256" key="8">
    <source>
        <dbReference type="ARBA" id="ARBA00023136"/>
    </source>
</evidence>
<protein>
    <submittedName>
        <fullName evidence="13">Uncharacterized protein</fullName>
    </submittedName>
</protein>
<dbReference type="PROSITE" id="PS00211">
    <property type="entry name" value="ABC_TRANSPORTER_1"/>
    <property type="match status" value="1"/>
</dbReference>
<dbReference type="Gene3D" id="1.20.1560.10">
    <property type="entry name" value="ABC transporter type 1, transmembrane domain"/>
    <property type="match status" value="2"/>
</dbReference>
<evidence type="ECO:0000313" key="13">
    <source>
        <dbReference type="EnsemblProtists" id="Phyra76279"/>
    </source>
</evidence>
<feature type="transmembrane region" description="Helical" evidence="10">
    <location>
        <begin position="371"/>
        <end position="394"/>
    </location>
</feature>
<dbReference type="PROSITE" id="PS50893">
    <property type="entry name" value="ABC_TRANSPORTER_2"/>
    <property type="match status" value="2"/>
</dbReference>
<proteinExistence type="predicted"/>
<accession>H3GJD8</accession>
<evidence type="ECO:0000256" key="1">
    <source>
        <dbReference type="ARBA" id="ARBA00004128"/>
    </source>
</evidence>
<comment type="subcellular location">
    <subcellularLocation>
        <location evidence="1">Vacuole membrane</location>
        <topology evidence="1">Multi-pass membrane protein</topology>
    </subcellularLocation>
</comment>